<feature type="domain" description="UspA" evidence="1">
    <location>
        <begin position="154"/>
        <end position="282"/>
    </location>
</feature>
<protein>
    <submittedName>
        <fullName evidence="2">Universal stress protein</fullName>
    </submittedName>
</protein>
<dbReference type="InterPro" id="IPR006016">
    <property type="entry name" value="UspA"/>
</dbReference>
<dbReference type="Proteomes" id="UP001500542">
    <property type="component" value="Unassembled WGS sequence"/>
</dbReference>
<dbReference type="EMBL" id="BAAAHK010000003">
    <property type="protein sequence ID" value="GAA0927524.1"/>
    <property type="molecule type" value="Genomic_DNA"/>
</dbReference>
<evidence type="ECO:0000259" key="1">
    <source>
        <dbReference type="Pfam" id="PF00582"/>
    </source>
</evidence>
<dbReference type="Pfam" id="PF00582">
    <property type="entry name" value="Usp"/>
    <property type="match status" value="2"/>
</dbReference>
<dbReference type="SUPFAM" id="SSF52402">
    <property type="entry name" value="Adenine nucleotide alpha hydrolases-like"/>
    <property type="match status" value="2"/>
</dbReference>
<keyword evidence="3" id="KW-1185">Reference proteome</keyword>
<proteinExistence type="predicted"/>
<comment type="caution">
    <text evidence="2">The sequence shown here is derived from an EMBL/GenBank/DDBJ whole genome shotgun (WGS) entry which is preliminary data.</text>
</comment>
<dbReference type="InterPro" id="IPR014729">
    <property type="entry name" value="Rossmann-like_a/b/a_fold"/>
</dbReference>
<evidence type="ECO:0000313" key="3">
    <source>
        <dbReference type="Proteomes" id="UP001500542"/>
    </source>
</evidence>
<dbReference type="RefSeq" id="WP_343964957.1">
    <property type="nucleotide sequence ID" value="NZ_BAAAHK010000003.1"/>
</dbReference>
<accession>A0ABP3ZUQ3</accession>
<feature type="domain" description="UspA" evidence="1">
    <location>
        <begin position="9"/>
        <end position="144"/>
    </location>
</feature>
<organism evidence="2 3">
    <name type="scientific">Kribbella koreensis</name>
    <dbReference type="NCBI Taxonomy" id="57909"/>
    <lineage>
        <taxon>Bacteria</taxon>
        <taxon>Bacillati</taxon>
        <taxon>Actinomycetota</taxon>
        <taxon>Actinomycetes</taxon>
        <taxon>Propionibacteriales</taxon>
        <taxon>Kribbellaceae</taxon>
        <taxon>Kribbella</taxon>
    </lineage>
</organism>
<reference evidence="3" key="1">
    <citation type="journal article" date="2019" name="Int. J. Syst. Evol. Microbiol.">
        <title>The Global Catalogue of Microorganisms (GCM) 10K type strain sequencing project: providing services to taxonomists for standard genome sequencing and annotation.</title>
        <authorList>
            <consortium name="The Broad Institute Genomics Platform"/>
            <consortium name="The Broad Institute Genome Sequencing Center for Infectious Disease"/>
            <person name="Wu L."/>
            <person name="Ma J."/>
        </authorList>
    </citation>
    <scope>NUCLEOTIDE SEQUENCE [LARGE SCALE GENOMIC DNA]</scope>
    <source>
        <strain evidence="3">JCM 10977</strain>
    </source>
</reference>
<dbReference type="Gene3D" id="3.40.50.620">
    <property type="entry name" value="HUPs"/>
    <property type="match status" value="2"/>
</dbReference>
<sequence>MGTWARTGPVVVEVDGSAENFHVVDYACLEAARSGAELVLVAPYQAHSSFNPMTPGYQPQPPAELAAAALRDAVAHVRHHYGYELQTTAVSEEGARLKVLPHAARHARLLVVGRTKTRGPQRLVAAQGNIFLTARTGCPVIVVPLNWRPTLLDRKVAVGIDGTPLSLEAVEFAFRAAADREGDLTVVHAQHAPRHDPDDVEGSWVRRGELTVSETLAGWDEEYPEVKVTRFLTAKPVVEALVHEGVHVGLVVLGARAGLLPVGDPVARRAVAAMTCPVAIVPHHVTAEERDRRYRAVEPTTDVVVPTY</sequence>
<name>A0ABP3ZUQ3_9ACTN</name>
<gene>
    <name evidence="2" type="ORF">GCM10009554_08510</name>
</gene>
<evidence type="ECO:0000313" key="2">
    <source>
        <dbReference type="EMBL" id="GAA0927524.1"/>
    </source>
</evidence>